<dbReference type="HOGENOM" id="CLU_3140394_0_0_11"/>
<proteinExistence type="predicted"/>
<evidence type="ECO:0000313" key="2">
    <source>
        <dbReference type="Proteomes" id="UP000004926"/>
    </source>
</evidence>
<sequence length="49" mass="5332">MTETLDPVTDDMDPKKLAEQLLAQADSSANDVATQDTWCPRGCLVSGHR</sequence>
<dbReference type="STRING" id="882083.SacmaDRAFT_3147"/>
<keyword evidence="2" id="KW-1185">Reference proteome</keyword>
<evidence type="ECO:0000313" key="1">
    <source>
        <dbReference type="EMBL" id="EHR51376.1"/>
    </source>
</evidence>
<dbReference type="EMBL" id="CM001439">
    <property type="protein sequence ID" value="EHR51376.1"/>
    <property type="molecule type" value="Genomic_DNA"/>
</dbReference>
<protein>
    <submittedName>
        <fullName evidence="1">Uncharacterized protein</fullName>
    </submittedName>
</protein>
<gene>
    <name evidence="1" type="ORF">SacmaDRAFT_3147</name>
</gene>
<accession>H5X8K7</accession>
<dbReference type="RefSeq" id="WP_009154761.1">
    <property type="nucleotide sequence ID" value="NZ_CM001439.1"/>
</dbReference>
<reference evidence="1 2" key="1">
    <citation type="journal article" date="2012" name="Stand. Genomic Sci.">
        <title>Genome sequence of the ocean sediment bacterium Saccharomonospora marina type strain (XMU15(T)).</title>
        <authorList>
            <person name="Klenk H.P."/>
            <person name="Lu M."/>
            <person name="Lucas S."/>
            <person name="Lapidus A."/>
            <person name="Copeland A."/>
            <person name="Pitluck S."/>
            <person name="Goodwin L.A."/>
            <person name="Han C."/>
            <person name="Tapia R."/>
            <person name="Brambilla E.M."/>
            <person name="Potter G."/>
            <person name="Land M."/>
            <person name="Ivanova N."/>
            <person name="Rohde M."/>
            <person name="Goker M."/>
            <person name="Detter J.C."/>
            <person name="Li W.J."/>
            <person name="Kyrpides N.C."/>
            <person name="Woyke T."/>
        </authorList>
    </citation>
    <scope>NUCLEOTIDE SEQUENCE [LARGE SCALE GENOMIC DNA]</scope>
    <source>
        <strain evidence="1 2">XMU15</strain>
    </source>
</reference>
<name>H5X8K7_9PSEU</name>
<organism evidence="1 2">
    <name type="scientific">Saccharomonospora marina XMU15</name>
    <dbReference type="NCBI Taxonomy" id="882083"/>
    <lineage>
        <taxon>Bacteria</taxon>
        <taxon>Bacillati</taxon>
        <taxon>Actinomycetota</taxon>
        <taxon>Actinomycetes</taxon>
        <taxon>Pseudonocardiales</taxon>
        <taxon>Pseudonocardiaceae</taxon>
        <taxon>Saccharomonospora</taxon>
    </lineage>
</organism>
<dbReference type="AlphaFoldDB" id="H5X8K7"/>
<dbReference type="Proteomes" id="UP000004926">
    <property type="component" value="Chromosome"/>
</dbReference>